<dbReference type="RefSeq" id="WP_154328052.1">
    <property type="nucleotide sequence ID" value="NZ_CP045696.1"/>
</dbReference>
<organism evidence="2 3">
    <name type="scientific">Sodaliphilus pleomorphus</name>
    <dbReference type="NCBI Taxonomy" id="2606626"/>
    <lineage>
        <taxon>Bacteria</taxon>
        <taxon>Pseudomonadati</taxon>
        <taxon>Bacteroidota</taxon>
        <taxon>Bacteroidia</taxon>
        <taxon>Bacteroidales</taxon>
        <taxon>Muribaculaceae</taxon>
        <taxon>Sodaliphilus</taxon>
    </lineage>
</organism>
<dbReference type="Proteomes" id="UP000483362">
    <property type="component" value="Unassembled WGS sequence"/>
</dbReference>
<dbReference type="AlphaFoldDB" id="A0A6L5XA69"/>
<feature type="signal peptide" evidence="1">
    <location>
        <begin position="1"/>
        <end position="20"/>
    </location>
</feature>
<evidence type="ECO:0000313" key="2">
    <source>
        <dbReference type="EMBL" id="MSS16163.1"/>
    </source>
</evidence>
<protein>
    <submittedName>
        <fullName evidence="2">Uncharacterized protein</fullName>
    </submittedName>
</protein>
<evidence type="ECO:0000313" key="3">
    <source>
        <dbReference type="Proteomes" id="UP000483362"/>
    </source>
</evidence>
<gene>
    <name evidence="2" type="ORF">FYJ29_00010</name>
</gene>
<reference evidence="2 3" key="1">
    <citation type="submission" date="2019-08" db="EMBL/GenBank/DDBJ databases">
        <title>In-depth cultivation of the pig gut microbiome towards novel bacterial diversity and tailored functional studies.</title>
        <authorList>
            <person name="Wylensek D."/>
            <person name="Hitch T.C.A."/>
            <person name="Clavel T."/>
        </authorList>
    </citation>
    <scope>NUCLEOTIDE SEQUENCE [LARGE SCALE GENOMIC DNA]</scope>
    <source>
        <strain evidence="2 3">Oil-RF-744-WCA-WT-10</strain>
    </source>
</reference>
<keyword evidence="1" id="KW-0732">Signal</keyword>
<evidence type="ECO:0000256" key="1">
    <source>
        <dbReference type="SAM" id="SignalP"/>
    </source>
</evidence>
<accession>A0A6L5XA69</accession>
<proteinExistence type="predicted"/>
<dbReference type="EMBL" id="VULT01000001">
    <property type="protein sequence ID" value="MSS16163.1"/>
    <property type="molecule type" value="Genomic_DNA"/>
</dbReference>
<keyword evidence="3" id="KW-1185">Reference proteome</keyword>
<feature type="chain" id="PRO_5027032526" evidence="1">
    <location>
        <begin position="21"/>
        <end position="649"/>
    </location>
</feature>
<sequence>MKKTLLLAAMTILGFGLAHADFSQGAGHFYMVQNKATKRYINLIHDKGSASALSQDFHAIRLENDGEQHTEPGTLIYISSGYNLSAQGTSVKDITGYSVNIKQNGTGDKNEAVYNAWVTAGFLFFKKDVYFQDEAGKGFDKAATGDADDCKWYIKPVDTGNGGDCYFGVSPKSTDFLDGYYYTTLRASFSYKLSQGVDAFTVVGGKLNELPHDNVVPANTPVILRCKSVNASDNRLYPQAIGGKYTAESTVTSSLVSGTQYSYFKTSVVNAKDGETGSYTNGTAYAFGTAKSNANANYRVLSVKDGQLGFFDTFASAYPDEKCINGELAYMDTKSDVVLIAKQEAVTTSLAGLVTKEADSKTLYHINDGELTAVAFGDDNVLYCKDNNAYASKDASQQGQVDYMKDRAKLQTGAYDQSNWVALSLDEATATKLMNSNVINHVISGVEGVLTDKVNPTVKLTVAPTVGQESTYTPNTYIAASFGGTQTGTQGKHEQFFFVTPKPCEVASITWAMWDGSKMVAPTHVDGKVNQAGLSGEFAYGGDQSKLKENSIYSFEGIVKVNTASSKAGKLSAPAASGYTVYPLTQPVEIGSIDGNVVTAVGSVNEAATVERVIYYNLQGQSSAEPYEGINIVKTVYTDGSTRVDKVVK</sequence>
<name>A0A6L5XA69_9BACT</name>
<comment type="caution">
    <text evidence="2">The sequence shown here is derived from an EMBL/GenBank/DDBJ whole genome shotgun (WGS) entry which is preliminary data.</text>
</comment>